<dbReference type="EMBL" id="MU117982">
    <property type="protein sequence ID" value="KAF9650696.1"/>
    <property type="molecule type" value="Genomic_DNA"/>
</dbReference>
<keyword evidence="2" id="KW-1185">Reference proteome</keyword>
<evidence type="ECO:0000313" key="2">
    <source>
        <dbReference type="Proteomes" id="UP000886501"/>
    </source>
</evidence>
<accession>A0ACB6ZMR1</accession>
<dbReference type="Proteomes" id="UP000886501">
    <property type="component" value="Unassembled WGS sequence"/>
</dbReference>
<reference evidence="1" key="2">
    <citation type="journal article" date="2020" name="Nat. Commun.">
        <title>Large-scale genome sequencing of mycorrhizal fungi provides insights into the early evolution of symbiotic traits.</title>
        <authorList>
            <person name="Miyauchi S."/>
            <person name="Kiss E."/>
            <person name="Kuo A."/>
            <person name="Drula E."/>
            <person name="Kohler A."/>
            <person name="Sanchez-Garcia M."/>
            <person name="Morin E."/>
            <person name="Andreopoulos B."/>
            <person name="Barry K.W."/>
            <person name="Bonito G."/>
            <person name="Buee M."/>
            <person name="Carver A."/>
            <person name="Chen C."/>
            <person name="Cichocki N."/>
            <person name="Clum A."/>
            <person name="Culley D."/>
            <person name="Crous P.W."/>
            <person name="Fauchery L."/>
            <person name="Girlanda M."/>
            <person name="Hayes R.D."/>
            <person name="Keri Z."/>
            <person name="LaButti K."/>
            <person name="Lipzen A."/>
            <person name="Lombard V."/>
            <person name="Magnuson J."/>
            <person name="Maillard F."/>
            <person name="Murat C."/>
            <person name="Nolan M."/>
            <person name="Ohm R.A."/>
            <person name="Pangilinan J."/>
            <person name="Pereira M.F."/>
            <person name="Perotto S."/>
            <person name="Peter M."/>
            <person name="Pfister S."/>
            <person name="Riley R."/>
            <person name="Sitrit Y."/>
            <person name="Stielow J.B."/>
            <person name="Szollosi G."/>
            <person name="Zifcakova L."/>
            <person name="Stursova M."/>
            <person name="Spatafora J.W."/>
            <person name="Tedersoo L."/>
            <person name="Vaario L.M."/>
            <person name="Yamada A."/>
            <person name="Yan M."/>
            <person name="Wang P."/>
            <person name="Xu J."/>
            <person name="Bruns T."/>
            <person name="Baldrian P."/>
            <person name="Vilgalys R."/>
            <person name="Dunand C."/>
            <person name="Henrissat B."/>
            <person name="Grigoriev I.V."/>
            <person name="Hibbett D."/>
            <person name="Nagy L.G."/>
            <person name="Martin F.M."/>
        </authorList>
    </citation>
    <scope>NUCLEOTIDE SEQUENCE</scope>
    <source>
        <strain evidence="1">P2</strain>
    </source>
</reference>
<organism evidence="1 2">
    <name type="scientific">Thelephora ganbajun</name>
    <name type="common">Ganba fungus</name>
    <dbReference type="NCBI Taxonomy" id="370292"/>
    <lineage>
        <taxon>Eukaryota</taxon>
        <taxon>Fungi</taxon>
        <taxon>Dikarya</taxon>
        <taxon>Basidiomycota</taxon>
        <taxon>Agaricomycotina</taxon>
        <taxon>Agaricomycetes</taxon>
        <taxon>Thelephorales</taxon>
        <taxon>Thelephoraceae</taxon>
        <taxon>Thelephora</taxon>
    </lineage>
</organism>
<sequence length="666" mass="71386">MPTAEPTISSGAVRPTKPPTKIKHSITLSSVGKALADVMNKDNAKNGTLEKPTKKSKEPKDAPVIRSSSRARMSIDVVPSSGRGGSLEMAPVASRTRGALKAAFGHSEVKPSQTETGNTSRVSLSRASSFKPKSTGTTLPKYRPSSTEPSSKNPSLTKFTNTRKSGSTSSDKSSQSPSPAPSDFPRRSISPHKRLVKHNRASSEIPQSTTKKESAFTTKTKSKVSPNKTPSGPPPSKSANTSATLSPPQPATRPPSSAPVHNVTSTPTRLRKFAGFGFDSPSKQQPPVHVTLQGSPITKGSSQDTTASSSENISVSRNTLDDSHDSIDVEFMLGVATSPSAPTPAIPRIRVPRKKPNKEEPTTPTRSNDLPTRANLSYLSPLPNGSPPSLRPKQKKPGNDRGSLLSWEQLAAANNSADDDVDISYMLSEIPAPFMPGVLSPAPSTIMELPDSPGLSTVSLSPIGYGSISRVLLPDVTPSPAPLRLEMERSVSSGASEAATNTMLRLQLAQQEHMSKERLDRIQSLEKQLHYEREAHEKSARELAQQVTEVDTGLRAHIEATERKIAERDAQIVTLQGQLKQLSDSKKHELNQAVEQTRVQAAMTFSNNLQMLRMKWEAAAAGQQAAGSWSTVASLSGGQLELIKANREMLATLLLGLDHNLDSLRA</sequence>
<name>A0ACB6ZMR1_THEGA</name>
<protein>
    <submittedName>
        <fullName evidence="1">Uncharacterized protein</fullName>
    </submittedName>
</protein>
<proteinExistence type="predicted"/>
<gene>
    <name evidence="1" type="ORF">BDM02DRAFT_1294094</name>
</gene>
<comment type="caution">
    <text evidence="1">The sequence shown here is derived from an EMBL/GenBank/DDBJ whole genome shotgun (WGS) entry which is preliminary data.</text>
</comment>
<evidence type="ECO:0000313" key="1">
    <source>
        <dbReference type="EMBL" id="KAF9650696.1"/>
    </source>
</evidence>
<reference evidence="1" key="1">
    <citation type="submission" date="2019-10" db="EMBL/GenBank/DDBJ databases">
        <authorList>
            <consortium name="DOE Joint Genome Institute"/>
            <person name="Kuo A."/>
            <person name="Miyauchi S."/>
            <person name="Kiss E."/>
            <person name="Drula E."/>
            <person name="Kohler A."/>
            <person name="Sanchez-Garcia M."/>
            <person name="Andreopoulos B."/>
            <person name="Barry K.W."/>
            <person name="Bonito G."/>
            <person name="Buee M."/>
            <person name="Carver A."/>
            <person name="Chen C."/>
            <person name="Cichocki N."/>
            <person name="Clum A."/>
            <person name="Culley D."/>
            <person name="Crous P.W."/>
            <person name="Fauchery L."/>
            <person name="Girlanda M."/>
            <person name="Hayes R."/>
            <person name="Keri Z."/>
            <person name="Labutti K."/>
            <person name="Lipzen A."/>
            <person name="Lombard V."/>
            <person name="Magnuson J."/>
            <person name="Maillard F."/>
            <person name="Morin E."/>
            <person name="Murat C."/>
            <person name="Nolan M."/>
            <person name="Ohm R."/>
            <person name="Pangilinan J."/>
            <person name="Pereira M."/>
            <person name="Perotto S."/>
            <person name="Peter M."/>
            <person name="Riley R."/>
            <person name="Sitrit Y."/>
            <person name="Stielow B."/>
            <person name="Szollosi G."/>
            <person name="Zifcakova L."/>
            <person name="Stursova M."/>
            <person name="Spatafora J.W."/>
            <person name="Tedersoo L."/>
            <person name="Vaario L.-M."/>
            <person name="Yamada A."/>
            <person name="Yan M."/>
            <person name="Wang P."/>
            <person name="Xu J."/>
            <person name="Bruns T."/>
            <person name="Baldrian P."/>
            <person name="Vilgalys R."/>
            <person name="Henrissat B."/>
            <person name="Grigoriev I.V."/>
            <person name="Hibbett D."/>
            <person name="Nagy L.G."/>
            <person name="Martin F.M."/>
        </authorList>
    </citation>
    <scope>NUCLEOTIDE SEQUENCE</scope>
    <source>
        <strain evidence="1">P2</strain>
    </source>
</reference>